<dbReference type="SUPFAM" id="SSF50249">
    <property type="entry name" value="Nucleic acid-binding proteins"/>
    <property type="match status" value="1"/>
</dbReference>
<dbReference type="Pfam" id="PF17207">
    <property type="entry name" value="MCM_OB"/>
    <property type="match status" value="1"/>
</dbReference>
<dbReference type="Gene3D" id="2.20.28.10">
    <property type="match status" value="1"/>
</dbReference>
<evidence type="ECO:0000256" key="5">
    <source>
        <dbReference type="ARBA" id="ARBA00023125"/>
    </source>
</evidence>
<dbReference type="InterPro" id="IPR001208">
    <property type="entry name" value="MCM_dom"/>
</dbReference>
<sequence>MNNDTTNELVAFLKLYYWDDILELANNYPDKDNLIVDYSNIETYNSGNLVPIFKESPATFLEDFNEALRTIDLPVDVDLKSATIRIHNFPGRIPISDIRSEHINKFIAVEGIISQITSVKPKTTMTVHQCMRCECEMEIFQTGTKLIVPQFCDNETCGKKGPFKDLVEKYEFVNTQDVLIQDPPESLKGKTNPDNLKINVEGNLVGKLNAGDRVIFNGIISILPIIGRDGKSTYFEFVLNANSFEKLVDDYEEIEITEEDIQLITECSKDPKIFTKLIQSIAPAIKGHDEIKEALVLQLFGGTSKILNDNTRIRGESHIMLIGDPGVAKSQLLRKMIEFAPRGILASGKGSSIAGLTATATKDESGRWTLQAGALVLADGGIAAIDEMDKMSKEDQSAFHEAMEQQTVTITKAGINTTLRSRCAILGAANPKYGRFDKFEAIMSQLTLPPALMSRFDLIFLMLDIPNEKKDSEISMHILQSHQAGIDRKIIESKMPFSGEIDEIRRTASPEISPELIKKYVAYCRKCVIPRIPDDVIRILQNFYLDMRRSTSNSQDNPVPVTARQLEGLIRLTEASARIRLRQFAEEDDAKRTIRLTLASMDQVYKDPLTGKYDVDIVATGTSKSQKDKIQLLKNVIDYLGRYKVQKVKIIEEMKLKGFDERTTEELIEKMKRSGDILSPSHDTLTLV</sequence>
<comment type="similarity">
    <text evidence="1 6">Belongs to the MCM family.</text>
</comment>
<keyword evidence="8" id="KW-0614">Plasmid</keyword>
<evidence type="ECO:0000256" key="6">
    <source>
        <dbReference type="RuleBase" id="RU004070"/>
    </source>
</evidence>
<dbReference type="AlphaFoldDB" id="L0KYT3"/>
<dbReference type="InterPro" id="IPR041562">
    <property type="entry name" value="MCM_lid"/>
</dbReference>
<dbReference type="FunFam" id="3.40.50.300:FF:000826">
    <property type="entry name" value="Replicative DNA helicase Mcm"/>
    <property type="match status" value="1"/>
</dbReference>
<dbReference type="GO" id="GO:0005524">
    <property type="term" value="F:ATP binding"/>
    <property type="evidence" value="ECO:0007669"/>
    <property type="project" value="UniProtKB-KW"/>
</dbReference>
<accession>L0KYT3</accession>
<dbReference type="Gene3D" id="2.40.50.140">
    <property type="entry name" value="Nucleic acid-binding proteins"/>
    <property type="match status" value="1"/>
</dbReference>
<organism evidence="8 9">
    <name type="scientific">Methanomethylovorans hollandica (strain DSM 15978 / NBRC 107637 / DMS1)</name>
    <dbReference type="NCBI Taxonomy" id="867904"/>
    <lineage>
        <taxon>Archaea</taxon>
        <taxon>Methanobacteriati</taxon>
        <taxon>Methanobacteriota</taxon>
        <taxon>Stenosarchaea group</taxon>
        <taxon>Methanomicrobia</taxon>
        <taxon>Methanosarcinales</taxon>
        <taxon>Methanosarcinaceae</taxon>
        <taxon>Methanomethylovorans</taxon>
    </lineage>
</organism>
<dbReference type="GO" id="GO:0017116">
    <property type="term" value="F:single-stranded DNA helicase activity"/>
    <property type="evidence" value="ECO:0007669"/>
    <property type="project" value="TreeGrafter"/>
</dbReference>
<dbReference type="GO" id="GO:0006260">
    <property type="term" value="P:DNA replication"/>
    <property type="evidence" value="ECO:0007669"/>
    <property type="project" value="UniProtKB-KW"/>
</dbReference>
<dbReference type="PANTHER" id="PTHR11630">
    <property type="entry name" value="DNA REPLICATION LICENSING FACTOR MCM FAMILY MEMBER"/>
    <property type="match status" value="1"/>
</dbReference>
<dbReference type="OrthoDB" id="6747at2157"/>
<evidence type="ECO:0000256" key="1">
    <source>
        <dbReference type="ARBA" id="ARBA00008010"/>
    </source>
</evidence>
<keyword evidence="5 6" id="KW-0238">DNA-binding</keyword>
<dbReference type="SMART" id="SM00382">
    <property type="entry name" value="AAA"/>
    <property type="match status" value="1"/>
</dbReference>
<dbReference type="EMBL" id="CP003363">
    <property type="protein sequence ID" value="AGB50622.1"/>
    <property type="molecule type" value="Genomic_DNA"/>
</dbReference>
<geneLocation type="plasmid" evidence="8 9">
    <name>pMETHO01</name>
</geneLocation>
<dbReference type="PRINTS" id="PR01657">
    <property type="entry name" value="MCMFAMILY"/>
</dbReference>
<dbReference type="InterPro" id="IPR036388">
    <property type="entry name" value="WH-like_DNA-bd_sf"/>
</dbReference>
<dbReference type="InterPro" id="IPR033762">
    <property type="entry name" value="MCM_OB"/>
</dbReference>
<dbReference type="Pfam" id="PF00493">
    <property type="entry name" value="MCM"/>
    <property type="match status" value="1"/>
</dbReference>
<feature type="domain" description="MCM C-terminal AAA(+) ATPase" evidence="7">
    <location>
        <begin position="273"/>
        <end position="478"/>
    </location>
</feature>
<proteinExistence type="inferred from homology"/>
<dbReference type="InterPro" id="IPR012340">
    <property type="entry name" value="NA-bd_OB-fold"/>
</dbReference>
<keyword evidence="3 6" id="KW-0547">Nucleotide-binding</keyword>
<dbReference type="GO" id="GO:0042555">
    <property type="term" value="C:MCM complex"/>
    <property type="evidence" value="ECO:0007669"/>
    <property type="project" value="TreeGrafter"/>
</dbReference>
<dbReference type="Proteomes" id="UP000010866">
    <property type="component" value="Plasmid pMETHO01"/>
</dbReference>
<dbReference type="PROSITE" id="PS50051">
    <property type="entry name" value="MCM_2"/>
    <property type="match status" value="1"/>
</dbReference>
<dbReference type="GeneID" id="14401444"/>
<evidence type="ECO:0000256" key="3">
    <source>
        <dbReference type="ARBA" id="ARBA00022741"/>
    </source>
</evidence>
<evidence type="ECO:0000313" key="9">
    <source>
        <dbReference type="Proteomes" id="UP000010866"/>
    </source>
</evidence>
<dbReference type="Gene3D" id="3.40.50.300">
    <property type="entry name" value="P-loop containing nucleotide triphosphate hydrolases"/>
    <property type="match status" value="1"/>
</dbReference>
<evidence type="ECO:0000256" key="2">
    <source>
        <dbReference type="ARBA" id="ARBA00022705"/>
    </source>
</evidence>
<evidence type="ECO:0000313" key="8">
    <source>
        <dbReference type="EMBL" id="AGB50622.1"/>
    </source>
</evidence>
<evidence type="ECO:0000256" key="4">
    <source>
        <dbReference type="ARBA" id="ARBA00022840"/>
    </source>
</evidence>
<dbReference type="InterPro" id="IPR031327">
    <property type="entry name" value="MCM"/>
</dbReference>
<dbReference type="HOGENOM" id="CLU_000995_6_0_2"/>
<dbReference type="InterPro" id="IPR027417">
    <property type="entry name" value="P-loop_NTPase"/>
</dbReference>
<dbReference type="Gene3D" id="3.30.1640.10">
    <property type="entry name" value="mini-chromosome maintenance (MCM) complex, chain A, domain 1"/>
    <property type="match status" value="1"/>
</dbReference>
<gene>
    <name evidence="8" type="ordered locus">Metho_2482</name>
</gene>
<dbReference type="InterPro" id="IPR003593">
    <property type="entry name" value="AAA+_ATPase"/>
</dbReference>
<dbReference type="SUPFAM" id="SSF52540">
    <property type="entry name" value="P-loop containing nucleoside triphosphate hydrolases"/>
    <property type="match status" value="1"/>
</dbReference>
<dbReference type="GO" id="GO:0003697">
    <property type="term" value="F:single-stranded DNA binding"/>
    <property type="evidence" value="ECO:0007669"/>
    <property type="project" value="TreeGrafter"/>
</dbReference>
<dbReference type="KEGG" id="mhz:Metho_2482"/>
<dbReference type="Gene3D" id="1.10.10.10">
    <property type="entry name" value="Winged helix-like DNA-binding domain superfamily/Winged helix DNA-binding domain"/>
    <property type="match status" value="1"/>
</dbReference>
<name>L0KYT3_METHD</name>
<dbReference type="PANTHER" id="PTHR11630:SF66">
    <property type="entry name" value="DNA REPLICATION LICENSING FACTOR MCM4"/>
    <property type="match status" value="1"/>
</dbReference>
<protein>
    <submittedName>
        <fullName evidence="8">Putative ATPase involved in replication control, Cdc46/Mcm family</fullName>
    </submittedName>
</protein>
<dbReference type="SMART" id="SM00350">
    <property type="entry name" value="MCM"/>
    <property type="match status" value="1"/>
</dbReference>
<dbReference type="Pfam" id="PF17855">
    <property type="entry name" value="MCM_lid"/>
    <property type="match status" value="1"/>
</dbReference>
<keyword evidence="4 6" id="KW-0067">ATP-binding</keyword>
<evidence type="ECO:0000259" key="7">
    <source>
        <dbReference type="PROSITE" id="PS50051"/>
    </source>
</evidence>
<reference evidence="9" key="1">
    <citation type="submission" date="2012-02" db="EMBL/GenBank/DDBJ databases">
        <title>Complete sequence of plasmid of Methanomethylovorans hollandica DSM 15978.</title>
        <authorList>
            <person name="Lucas S."/>
            <person name="Copeland A."/>
            <person name="Lapidus A."/>
            <person name="Glavina del Rio T."/>
            <person name="Dalin E."/>
            <person name="Tice H."/>
            <person name="Bruce D."/>
            <person name="Goodwin L."/>
            <person name="Pitluck S."/>
            <person name="Peters L."/>
            <person name="Mikhailova N."/>
            <person name="Held B."/>
            <person name="Kyrpides N."/>
            <person name="Mavromatis K."/>
            <person name="Ivanova N."/>
            <person name="Brettin T."/>
            <person name="Detter J.C."/>
            <person name="Han C."/>
            <person name="Larimer F."/>
            <person name="Land M."/>
            <person name="Hauser L."/>
            <person name="Markowitz V."/>
            <person name="Cheng J.-F."/>
            <person name="Hugenholtz P."/>
            <person name="Woyke T."/>
            <person name="Wu D."/>
            <person name="Spring S."/>
            <person name="Schroeder M."/>
            <person name="Brambilla E."/>
            <person name="Klenk H.-P."/>
            <person name="Eisen J.A."/>
        </authorList>
    </citation>
    <scope>NUCLEOTIDE SEQUENCE [LARGE SCALE GENOMIC DNA]</scope>
    <source>
        <strain evidence="9">DSM 15978 / NBRC 107637 / DMS1</strain>
        <plasmid evidence="9">Plasmid pMETHO01</plasmid>
    </source>
</reference>
<dbReference type="RefSeq" id="WP_015313754.1">
    <property type="nucleotide sequence ID" value="NC_019972.1"/>
</dbReference>
<keyword evidence="9" id="KW-1185">Reference proteome</keyword>
<keyword evidence="2" id="KW-0235">DNA replication</keyword>